<dbReference type="PANTHER" id="PTHR11439">
    <property type="entry name" value="GAG-POL-RELATED RETROTRANSPOSON"/>
    <property type="match status" value="1"/>
</dbReference>
<protein>
    <recommendedName>
        <fullName evidence="3">Copia protein</fullName>
    </recommendedName>
</protein>
<proteinExistence type="predicted"/>
<reference evidence="1" key="1">
    <citation type="submission" date="2023-03" db="EMBL/GenBank/DDBJ databases">
        <title>Chromosome-scale reference genome and RAD-based genetic map of yellow starthistle (Centaurea solstitialis) reveal putative structural variation and QTLs associated with invader traits.</title>
        <authorList>
            <person name="Reatini B."/>
            <person name="Cang F.A."/>
            <person name="Jiang Q."/>
            <person name="Mckibben M.T.W."/>
            <person name="Barker M.S."/>
            <person name="Rieseberg L.H."/>
            <person name="Dlugosch K.M."/>
        </authorList>
    </citation>
    <scope>NUCLEOTIDE SEQUENCE</scope>
    <source>
        <strain evidence="1">CAN-66</strain>
        <tissue evidence="1">Leaf</tissue>
    </source>
</reference>
<comment type="caution">
    <text evidence="1">The sequence shown here is derived from an EMBL/GenBank/DDBJ whole genome shotgun (WGS) entry which is preliminary data.</text>
</comment>
<organism evidence="1 2">
    <name type="scientific">Centaurea solstitialis</name>
    <name type="common">yellow star-thistle</name>
    <dbReference type="NCBI Taxonomy" id="347529"/>
    <lineage>
        <taxon>Eukaryota</taxon>
        <taxon>Viridiplantae</taxon>
        <taxon>Streptophyta</taxon>
        <taxon>Embryophyta</taxon>
        <taxon>Tracheophyta</taxon>
        <taxon>Spermatophyta</taxon>
        <taxon>Magnoliopsida</taxon>
        <taxon>eudicotyledons</taxon>
        <taxon>Gunneridae</taxon>
        <taxon>Pentapetalae</taxon>
        <taxon>asterids</taxon>
        <taxon>campanulids</taxon>
        <taxon>Asterales</taxon>
        <taxon>Asteraceae</taxon>
        <taxon>Carduoideae</taxon>
        <taxon>Cardueae</taxon>
        <taxon>Centaureinae</taxon>
        <taxon>Centaurea</taxon>
    </lineage>
</organism>
<evidence type="ECO:0000313" key="2">
    <source>
        <dbReference type="Proteomes" id="UP001172457"/>
    </source>
</evidence>
<name>A0AA38WK14_9ASTR</name>
<dbReference type="CDD" id="cd09272">
    <property type="entry name" value="RNase_HI_RT_Ty1"/>
    <property type="match status" value="1"/>
</dbReference>
<gene>
    <name evidence="1" type="ORF">OSB04_016739</name>
</gene>
<dbReference type="EMBL" id="JARYMX010000004">
    <property type="protein sequence ID" value="KAJ9552694.1"/>
    <property type="molecule type" value="Genomic_DNA"/>
</dbReference>
<sequence>MIGSQLYLTLSGPDIKYSTCLCARYQFAPKESHLTDVKQIFKYLKGTPNLGCKLDRMSTTGSCQLLGGKLVSWTSKKQNSMSTSTTEIEYVAAGSYCPRVLWMRNQLLDYDLKLSKIPIFCDNTSVIAIANNPMLHSKTKLIEIRYHFIRDHVMNGDIELDFVPTDYQLTDIFTKPFDETRFNTLISELGSVIHLHGPRQQYDYIHGFIPSPENPKVLTSFTFNLSNFKAVLKFPGYPTGATAYEPMPSNDVLIEFLDEIHY</sequence>
<evidence type="ECO:0008006" key="3">
    <source>
        <dbReference type="Google" id="ProtNLM"/>
    </source>
</evidence>
<keyword evidence="2" id="KW-1185">Reference proteome</keyword>
<accession>A0AA38WK14</accession>
<evidence type="ECO:0000313" key="1">
    <source>
        <dbReference type="EMBL" id="KAJ9552694.1"/>
    </source>
</evidence>
<dbReference type="PANTHER" id="PTHR11439:SF495">
    <property type="entry name" value="REVERSE TRANSCRIPTASE, RNA-DEPENDENT DNA POLYMERASE-RELATED"/>
    <property type="match status" value="1"/>
</dbReference>
<dbReference type="Proteomes" id="UP001172457">
    <property type="component" value="Chromosome 4"/>
</dbReference>
<dbReference type="AlphaFoldDB" id="A0AA38WK14"/>